<evidence type="ECO:0000256" key="10">
    <source>
        <dbReference type="ARBA" id="ARBA00022741"/>
    </source>
</evidence>
<evidence type="ECO:0000256" key="1">
    <source>
        <dbReference type="ARBA" id="ARBA00004429"/>
    </source>
</evidence>
<dbReference type="InterPro" id="IPR027417">
    <property type="entry name" value="P-loop_NTPase"/>
</dbReference>
<comment type="subcellular location">
    <subcellularLocation>
        <location evidence="1">Cell inner membrane</location>
        <topology evidence="1">Multi-pass membrane protein</topology>
    </subcellularLocation>
</comment>
<dbReference type="Pfam" id="PF02706">
    <property type="entry name" value="Wzz"/>
    <property type="match status" value="1"/>
</dbReference>
<evidence type="ECO:0000313" key="22">
    <source>
        <dbReference type="Proteomes" id="UP000190827"/>
    </source>
</evidence>
<evidence type="ECO:0000313" key="21">
    <source>
        <dbReference type="EMBL" id="SKC46529.1"/>
    </source>
</evidence>
<comment type="similarity">
    <text evidence="3">Belongs to the CpsD/CapB family.</text>
</comment>
<evidence type="ECO:0000256" key="11">
    <source>
        <dbReference type="ARBA" id="ARBA00022777"/>
    </source>
</evidence>
<dbReference type="InterPro" id="IPR050445">
    <property type="entry name" value="Bact_polysacc_biosynth/exp"/>
</dbReference>
<keyword evidence="15" id="KW-0829">Tyrosine-protein kinase</keyword>
<proteinExistence type="inferred from homology"/>
<keyword evidence="22" id="KW-1185">Reference proteome</keyword>
<evidence type="ECO:0000256" key="8">
    <source>
        <dbReference type="ARBA" id="ARBA00022679"/>
    </source>
</evidence>
<evidence type="ECO:0000256" key="13">
    <source>
        <dbReference type="ARBA" id="ARBA00022989"/>
    </source>
</evidence>
<feature type="compositionally biased region" description="Low complexity" evidence="17">
    <location>
        <begin position="455"/>
        <end position="468"/>
    </location>
</feature>
<evidence type="ECO:0000256" key="3">
    <source>
        <dbReference type="ARBA" id="ARBA00007316"/>
    </source>
</evidence>
<evidence type="ECO:0000256" key="14">
    <source>
        <dbReference type="ARBA" id="ARBA00023136"/>
    </source>
</evidence>
<evidence type="ECO:0000256" key="18">
    <source>
        <dbReference type="SAM" id="Phobius"/>
    </source>
</evidence>
<dbReference type="Pfam" id="PF13614">
    <property type="entry name" value="AAA_31"/>
    <property type="match status" value="1"/>
</dbReference>
<comment type="similarity">
    <text evidence="4">Belongs to the etk/wzc family.</text>
</comment>
<dbReference type="EC" id="2.7.10.2" evidence="5"/>
<comment type="catalytic activity">
    <reaction evidence="16">
        <text>L-tyrosyl-[protein] + ATP = O-phospho-L-tyrosyl-[protein] + ADP + H(+)</text>
        <dbReference type="Rhea" id="RHEA:10596"/>
        <dbReference type="Rhea" id="RHEA-COMP:10136"/>
        <dbReference type="Rhea" id="RHEA-COMP:20101"/>
        <dbReference type="ChEBI" id="CHEBI:15378"/>
        <dbReference type="ChEBI" id="CHEBI:30616"/>
        <dbReference type="ChEBI" id="CHEBI:46858"/>
        <dbReference type="ChEBI" id="CHEBI:61978"/>
        <dbReference type="ChEBI" id="CHEBI:456216"/>
        <dbReference type="EC" id="2.7.10.2"/>
    </reaction>
</comment>
<evidence type="ECO:0000256" key="5">
    <source>
        <dbReference type="ARBA" id="ARBA00011903"/>
    </source>
</evidence>
<organism evidence="21 22">
    <name type="scientific">Plantibacter cousiniae</name>
    <name type="common">nom. nud.</name>
    <dbReference type="NCBI Taxonomy" id="199709"/>
    <lineage>
        <taxon>Bacteria</taxon>
        <taxon>Bacillati</taxon>
        <taxon>Actinomycetota</taxon>
        <taxon>Actinomycetes</taxon>
        <taxon>Micrococcales</taxon>
        <taxon>Microbacteriaceae</taxon>
        <taxon>Plantibacter</taxon>
    </lineage>
</organism>
<keyword evidence="7" id="KW-0997">Cell inner membrane</keyword>
<dbReference type="PANTHER" id="PTHR32309">
    <property type="entry name" value="TYROSINE-PROTEIN KINASE"/>
    <property type="match status" value="1"/>
</dbReference>
<evidence type="ECO:0000256" key="2">
    <source>
        <dbReference type="ARBA" id="ARBA00006683"/>
    </source>
</evidence>
<keyword evidence="11" id="KW-0418">Kinase</keyword>
<keyword evidence="8" id="KW-0808">Transferase</keyword>
<accession>A0ABY1LIW5</accession>
<dbReference type="PANTHER" id="PTHR32309:SF13">
    <property type="entry name" value="FERRIC ENTEROBACTIN TRANSPORT PROTEIN FEPE"/>
    <property type="match status" value="1"/>
</dbReference>
<feature type="domain" description="AAA" evidence="20">
    <location>
        <begin position="272"/>
        <end position="403"/>
    </location>
</feature>
<dbReference type="EMBL" id="FUZO01000001">
    <property type="protein sequence ID" value="SKC46529.1"/>
    <property type="molecule type" value="Genomic_DNA"/>
</dbReference>
<evidence type="ECO:0000259" key="20">
    <source>
        <dbReference type="Pfam" id="PF13614"/>
    </source>
</evidence>
<keyword evidence="6" id="KW-1003">Cell membrane</keyword>
<comment type="similarity">
    <text evidence="2">Belongs to the CpsC/CapA family.</text>
</comment>
<evidence type="ECO:0000259" key="19">
    <source>
        <dbReference type="Pfam" id="PF02706"/>
    </source>
</evidence>
<feature type="region of interest" description="Disordered" evidence="17">
    <location>
        <begin position="455"/>
        <end position="480"/>
    </location>
</feature>
<dbReference type="InterPro" id="IPR025669">
    <property type="entry name" value="AAA_dom"/>
</dbReference>
<dbReference type="RefSeq" id="WP_079705124.1">
    <property type="nucleotide sequence ID" value="NZ_FUZO01000001.1"/>
</dbReference>
<comment type="caution">
    <text evidence="21">The sequence shown here is derived from an EMBL/GenBank/DDBJ whole genome shotgun (WGS) entry which is preliminary data.</text>
</comment>
<dbReference type="SUPFAM" id="SSF52540">
    <property type="entry name" value="P-loop containing nucleoside triphosphate hydrolases"/>
    <property type="match status" value="1"/>
</dbReference>
<evidence type="ECO:0000256" key="4">
    <source>
        <dbReference type="ARBA" id="ARBA00008883"/>
    </source>
</evidence>
<keyword evidence="9 18" id="KW-0812">Transmembrane</keyword>
<keyword evidence="10" id="KW-0547">Nucleotide-binding</keyword>
<dbReference type="NCBIfam" id="TIGR01007">
    <property type="entry name" value="eps_fam"/>
    <property type="match status" value="1"/>
</dbReference>
<name>A0ABY1LIW5_9MICO</name>
<dbReference type="CDD" id="cd05387">
    <property type="entry name" value="BY-kinase"/>
    <property type="match status" value="1"/>
</dbReference>
<keyword evidence="14 18" id="KW-0472">Membrane</keyword>
<evidence type="ECO:0000256" key="16">
    <source>
        <dbReference type="ARBA" id="ARBA00051245"/>
    </source>
</evidence>
<keyword evidence="13 18" id="KW-1133">Transmembrane helix</keyword>
<sequence length="480" mass="50736">MDLGDYIATLRKQWIVIVVLALVGATGAYVFAQTMAPQYRSTTSVFVTTEAGNSTTELVQGSTYVQNLVQSYAVLASSPIVLEPVINELGLDMSVQDLAESVSADAPLNTVIVEISAVSTSAEQAQSIAAAVANSLSSAVDGISPRDDQDRPAVQLTIIAPAKLPIFAFAPNTKLLVAGGGLGGLLIGVLYAFGRELLDTRIRSLRELQQVSDTPVLTTVARTRKGELPTQAMMRNPNGMIAEGFRSLATNLSFADVDERITSVIVTSALPGEGKSTVALGLALAMTERAPRVLLIDADLRRPSIAGYTQIEGEVGLTSVLVGDITLEEAVQPWGRGNLDVLASGGVPPNPSQLLASDAMRQLVDRAKESYDFVIIDTAPIIPVTDPLWLTHMTDGAIVVSRYKSTRRQQLHRALETLDGANARTIGLVLNGLKQDETSSYYRYNSYRSAPDAGALGPAATGTAAPAANDSARTPSMAGR</sequence>
<evidence type="ECO:0000256" key="17">
    <source>
        <dbReference type="SAM" id="MobiDB-lite"/>
    </source>
</evidence>
<dbReference type="Gene3D" id="3.40.50.300">
    <property type="entry name" value="P-loop containing nucleotide triphosphate hydrolases"/>
    <property type="match status" value="1"/>
</dbReference>
<evidence type="ECO:0000256" key="15">
    <source>
        <dbReference type="ARBA" id="ARBA00023137"/>
    </source>
</evidence>
<dbReference type="InterPro" id="IPR005702">
    <property type="entry name" value="Wzc-like_C"/>
</dbReference>
<feature type="transmembrane region" description="Helical" evidence="18">
    <location>
        <begin position="175"/>
        <end position="194"/>
    </location>
</feature>
<evidence type="ECO:0000256" key="12">
    <source>
        <dbReference type="ARBA" id="ARBA00022840"/>
    </source>
</evidence>
<dbReference type="InterPro" id="IPR003856">
    <property type="entry name" value="LPS_length_determ_N"/>
</dbReference>
<feature type="transmembrane region" description="Helical" evidence="18">
    <location>
        <begin position="14"/>
        <end position="32"/>
    </location>
</feature>
<dbReference type="Proteomes" id="UP000190827">
    <property type="component" value="Unassembled WGS sequence"/>
</dbReference>
<evidence type="ECO:0000256" key="7">
    <source>
        <dbReference type="ARBA" id="ARBA00022519"/>
    </source>
</evidence>
<keyword evidence="12" id="KW-0067">ATP-binding</keyword>
<reference evidence="21 22" key="1">
    <citation type="submission" date="2017-02" db="EMBL/GenBank/DDBJ databases">
        <authorList>
            <person name="Varghese N."/>
            <person name="Submissions S."/>
        </authorList>
    </citation>
    <scope>NUCLEOTIDE SEQUENCE [LARGE SCALE GENOMIC DNA]</scope>
    <source>
        <strain evidence="21 22">VKM Ac-1787</strain>
    </source>
</reference>
<evidence type="ECO:0000256" key="6">
    <source>
        <dbReference type="ARBA" id="ARBA00022475"/>
    </source>
</evidence>
<feature type="domain" description="Polysaccharide chain length determinant N-terminal" evidence="19">
    <location>
        <begin position="1"/>
        <end position="89"/>
    </location>
</feature>
<evidence type="ECO:0000256" key="9">
    <source>
        <dbReference type="ARBA" id="ARBA00022692"/>
    </source>
</evidence>
<protein>
    <recommendedName>
        <fullName evidence="5">non-specific protein-tyrosine kinase</fullName>
        <ecNumber evidence="5">2.7.10.2</ecNumber>
    </recommendedName>
</protein>
<gene>
    <name evidence="21" type="ORF">SAMN06295973_1183</name>
</gene>